<keyword evidence="2" id="KW-1185">Reference proteome</keyword>
<accession>A0ABV3RK86</accession>
<dbReference type="Proteomes" id="UP001556098">
    <property type="component" value="Unassembled WGS sequence"/>
</dbReference>
<dbReference type="RefSeq" id="WP_367876811.1">
    <property type="nucleotide sequence ID" value="NZ_JBFNXX010000003.1"/>
</dbReference>
<name>A0ABV3RK86_9RHOB</name>
<comment type="caution">
    <text evidence="1">The sequence shown here is derived from an EMBL/GenBank/DDBJ whole genome shotgun (WGS) entry which is preliminary data.</text>
</comment>
<protein>
    <submittedName>
        <fullName evidence="1">Uncharacterized protein</fullName>
    </submittedName>
</protein>
<organism evidence="1 2">
    <name type="scientific">Sulfitobacter sediminis</name>
    <dbReference type="NCBI Taxonomy" id="3234186"/>
    <lineage>
        <taxon>Bacteria</taxon>
        <taxon>Pseudomonadati</taxon>
        <taxon>Pseudomonadota</taxon>
        <taxon>Alphaproteobacteria</taxon>
        <taxon>Rhodobacterales</taxon>
        <taxon>Roseobacteraceae</taxon>
        <taxon>Sulfitobacter</taxon>
    </lineage>
</organism>
<evidence type="ECO:0000313" key="2">
    <source>
        <dbReference type="Proteomes" id="UP001556098"/>
    </source>
</evidence>
<sequence length="96" mass="11015">MEFADFTFEKQKVVCYGLLNNAGGTTTILNFSSAELADEFRATFLEDRDFRIIRNDAQLICLADYDTVMRRSDGDPRVRCLKYSRDFMMGTLAHAI</sequence>
<gene>
    <name evidence="1" type="ORF">AB2B41_05830</name>
</gene>
<reference evidence="1 2" key="1">
    <citation type="submission" date="2024-07" db="EMBL/GenBank/DDBJ databases">
        <title>Marimonas sp.nov., isolated from tidal-flat sediment.</title>
        <authorList>
            <person name="Jayan J.N."/>
            <person name="Lee S.S."/>
        </authorList>
    </citation>
    <scope>NUCLEOTIDE SEQUENCE [LARGE SCALE GENOMIC DNA]</scope>
    <source>
        <strain evidence="1 2">MJW-29</strain>
    </source>
</reference>
<evidence type="ECO:0000313" key="1">
    <source>
        <dbReference type="EMBL" id="MEW9919111.1"/>
    </source>
</evidence>
<proteinExistence type="predicted"/>
<dbReference type="EMBL" id="JBFNXX010000003">
    <property type="protein sequence ID" value="MEW9919111.1"/>
    <property type="molecule type" value="Genomic_DNA"/>
</dbReference>